<dbReference type="Gene3D" id="3.30.950.10">
    <property type="entry name" value="Methyltransferase, Cobalt-precorrin-4 Transmethylase, Domain 2"/>
    <property type="match status" value="1"/>
</dbReference>
<dbReference type="Gene3D" id="3.40.1010.10">
    <property type="entry name" value="Cobalt-precorrin-4 Transmethylase, Domain 1"/>
    <property type="match status" value="1"/>
</dbReference>
<evidence type="ECO:0000256" key="4">
    <source>
        <dbReference type="ARBA" id="ARBA00022679"/>
    </source>
</evidence>
<feature type="binding site" evidence="6 7">
    <location>
        <begin position="113"/>
        <end position="114"/>
    </location>
    <ligand>
        <name>S-adenosyl-L-methionine</name>
        <dbReference type="ChEBI" id="CHEBI:59789"/>
    </ligand>
</feature>
<reference evidence="9 10" key="1">
    <citation type="submission" date="2018-05" db="EMBL/GenBank/DDBJ databases">
        <title>Draft genome of Methanospirillum lacunae Ki8-1.</title>
        <authorList>
            <person name="Dueholm M.S."/>
            <person name="Nielsen P.H."/>
            <person name="Bakmann L.F."/>
            <person name="Otzen D.E."/>
        </authorList>
    </citation>
    <scope>NUCLEOTIDE SEQUENCE [LARGE SCALE GENOMIC DNA]</scope>
    <source>
        <strain evidence="9 10">Ki8-1</strain>
    </source>
</reference>
<dbReference type="GO" id="GO:0017183">
    <property type="term" value="P:protein histidyl modification to diphthamide"/>
    <property type="evidence" value="ECO:0007669"/>
    <property type="project" value="UniProtKB-UniRule"/>
</dbReference>
<dbReference type="CDD" id="cd11647">
    <property type="entry name" value="DHP5_DphB"/>
    <property type="match status" value="1"/>
</dbReference>
<dbReference type="Proteomes" id="UP000245657">
    <property type="component" value="Unassembled WGS sequence"/>
</dbReference>
<dbReference type="Pfam" id="PF00590">
    <property type="entry name" value="TP_methylase"/>
    <property type="match status" value="1"/>
</dbReference>
<feature type="binding site" evidence="6 7">
    <location>
        <position position="88"/>
    </location>
    <ligand>
        <name>S-adenosyl-L-methionine</name>
        <dbReference type="ChEBI" id="CHEBI:59789"/>
    </ligand>
</feature>
<dbReference type="InterPro" id="IPR014777">
    <property type="entry name" value="4pyrrole_Mease_sub1"/>
</dbReference>
<dbReference type="NCBIfam" id="TIGR00522">
    <property type="entry name" value="dph5"/>
    <property type="match status" value="1"/>
</dbReference>
<comment type="caution">
    <text evidence="9">The sequence shown here is derived from an EMBL/GenBank/DDBJ whole genome shotgun (WGS) entry which is preliminary data.</text>
</comment>
<evidence type="ECO:0000256" key="3">
    <source>
        <dbReference type="ARBA" id="ARBA00022603"/>
    </source>
</evidence>
<gene>
    <name evidence="6" type="primary">dphB</name>
    <name evidence="9" type="ORF">DK846_02205</name>
</gene>
<evidence type="ECO:0000313" key="10">
    <source>
        <dbReference type="Proteomes" id="UP000245657"/>
    </source>
</evidence>
<dbReference type="UniPathway" id="UPA00559"/>
<proteinExistence type="inferred from homology"/>
<dbReference type="InterPro" id="IPR004551">
    <property type="entry name" value="Dphthn_synthase"/>
</dbReference>
<evidence type="ECO:0000256" key="6">
    <source>
        <dbReference type="HAMAP-Rule" id="MF_01084"/>
    </source>
</evidence>
<protein>
    <recommendedName>
        <fullName evidence="6">Diphthine synthase</fullName>
        <ecNumber evidence="6">2.1.1.98</ecNumber>
    </recommendedName>
    <alternativeName>
        <fullName evidence="6">Diphthamide biosynthesis methyltransferase</fullName>
    </alternativeName>
</protein>
<dbReference type="RefSeq" id="WP_109967277.1">
    <property type="nucleotide sequence ID" value="NZ_CP176093.1"/>
</dbReference>
<evidence type="ECO:0000313" key="9">
    <source>
        <dbReference type="EMBL" id="PWR73998.1"/>
    </source>
</evidence>
<dbReference type="PANTHER" id="PTHR10882">
    <property type="entry name" value="DIPHTHINE SYNTHASE"/>
    <property type="match status" value="1"/>
</dbReference>
<keyword evidence="5 6" id="KW-0949">S-adenosyl-L-methionine</keyword>
<dbReference type="InterPro" id="IPR000878">
    <property type="entry name" value="4pyrrol_Mease"/>
</dbReference>
<keyword evidence="10" id="KW-1185">Reference proteome</keyword>
<comment type="catalytic activity">
    <reaction evidence="6">
        <text>2-[(3S)-amino-3-carboxypropyl]-L-histidyl-[translation elongation factor 2] + 3 S-adenosyl-L-methionine = diphthine-[translation elongation factor 2] + 3 S-adenosyl-L-homocysteine + 3 H(+)</text>
        <dbReference type="Rhea" id="RHEA:36415"/>
        <dbReference type="Rhea" id="RHEA-COMP:9749"/>
        <dbReference type="Rhea" id="RHEA-COMP:10172"/>
        <dbReference type="ChEBI" id="CHEBI:15378"/>
        <dbReference type="ChEBI" id="CHEBI:57856"/>
        <dbReference type="ChEBI" id="CHEBI:59789"/>
        <dbReference type="ChEBI" id="CHEBI:73995"/>
        <dbReference type="ChEBI" id="CHEBI:82696"/>
        <dbReference type="EC" id="2.1.1.98"/>
    </reaction>
</comment>
<accession>A0A2V2NC15</accession>
<organism evidence="9 10">
    <name type="scientific">Methanospirillum lacunae</name>
    <dbReference type="NCBI Taxonomy" id="668570"/>
    <lineage>
        <taxon>Archaea</taxon>
        <taxon>Methanobacteriati</taxon>
        <taxon>Methanobacteriota</taxon>
        <taxon>Stenosarchaea group</taxon>
        <taxon>Methanomicrobia</taxon>
        <taxon>Methanomicrobiales</taxon>
        <taxon>Methanospirillaceae</taxon>
        <taxon>Methanospirillum</taxon>
    </lineage>
</organism>
<feature type="binding site" evidence="6 7">
    <location>
        <position position="165"/>
    </location>
    <ligand>
        <name>S-adenosyl-L-methionine</name>
        <dbReference type="ChEBI" id="CHEBI:59789"/>
    </ligand>
</feature>
<feature type="binding site" evidence="6 7">
    <location>
        <position position="227"/>
    </location>
    <ligand>
        <name>S-adenosyl-L-methionine</name>
        <dbReference type="ChEBI" id="CHEBI:59789"/>
    </ligand>
</feature>
<evidence type="ECO:0000256" key="5">
    <source>
        <dbReference type="ARBA" id="ARBA00022691"/>
    </source>
</evidence>
<dbReference type="GeneID" id="97549344"/>
<comment type="function">
    <text evidence="6">S-adenosyl-L-methionine-dependent methyltransferase that catalyzes the trimethylation of the amino group of the modified target histidine residue in translation elongation factor 2 (EF-2), to form an intermediate called diphthine. The three successive methylation reactions represent the second step of diphthamide biosynthesis.</text>
</comment>
<dbReference type="GO" id="GO:0032259">
    <property type="term" value="P:methylation"/>
    <property type="evidence" value="ECO:0007669"/>
    <property type="project" value="UniProtKB-KW"/>
</dbReference>
<feature type="binding site" evidence="6 7">
    <location>
        <position position="9"/>
    </location>
    <ligand>
        <name>S-adenosyl-L-methionine</name>
        <dbReference type="ChEBI" id="CHEBI:59789"/>
    </ligand>
</feature>
<keyword evidence="4 6" id="KW-0808">Transferase</keyword>
<dbReference type="EMBL" id="QGMY01000002">
    <property type="protein sequence ID" value="PWR73998.1"/>
    <property type="molecule type" value="Genomic_DNA"/>
</dbReference>
<feature type="binding site" evidence="6 7">
    <location>
        <position position="202"/>
    </location>
    <ligand>
        <name>S-adenosyl-L-methionine</name>
        <dbReference type="ChEBI" id="CHEBI:59789"/>
    </ligand>
</feature>
<comment type="similarity">
    <text evidence="2 6">Belongs to the diphthine synthase family.</text>
</comment>
<dbReference type="InterPro" id="IPR035996">
    <property type="entry name" value="4pyrrol_Methylase_sf"/>
</dbReference>
<feature type="binding site" evidence="6 7">
    <location>
        <position position="85"/>
    </location>
    <ligand>
        <name>S-adenosyl-L-methionine</name>
        <dbReference type="ChEBI" id="CHEBI:59789"/>
    </ligand>
</feature>
<dbReference type="InterPro" id="IPR014776">
    <property type="entry name" value="4pyrrole_Mease_sub2"/>
</dbReference>
<feature type="domain" description="Tetrapyrrole methylase" evidence="8">
    <location>
        <begin position="1"/>
        <end position="215"/>
    </location>
</feature>
<dbReference type="PANTHER" id="PTHR10882:SF0">
    <property type="entry name" value="DIPHTHINE METHYL ESTER SYNTHASE"/>
    <property type="match status" value="1"/>
</dbReference>
<keyword evidence="3 6" id="KW-0489">Methyltransferase</keyword>
<evidence type="ECO:0000259" key="8">
    <source>
        <dbReference type="Pfam" id="PF00590"/>
    </source>
</evidence>
<dbReference type="PIRSF" id="PIRSF036432">
    <property type="entry name" value="Diphthine_synth"/>
    <property type="match status" value="1"/>
</dbReference>
<comment type="pathway">
    <text evidence="1 6">Protein modification; peptidyl-diphthamide biosynthesis.</text>
</comment>
<dbReference type="OrthoDB" id="39139at2157"/>
<name>A0A2V2NC15_9EURY</name>
<evidence type="ECO:0000256" key="1">
    <source>
        <dbReference type="ARBA" id="ARBA00005156"/>
    </source>
</evidence>
<dbReference type="GO" id="GO:0004164">
    <property type="term" value="F:diphthine synthase activity"/>
    <property type="evidence" value="ECO:0007669"/>
    <property type="project" value="UniProtKB-UniRule"/>
</dbReference>
<dbReference type="EC" id="2.1.1.98" evidence="6"/>
<dbReference type="SUPFAM" id="SSF53790">
    <property type="entry name" value="Tetrapyrrole methylase"/>
    <property type="match status" value="1"/>
</dbReference>
<comment type="subunit">
    <text evidence="6">Homodimer.</text>
</comment>
<sequence>MLTFVGLGLYDLDDVSLKGMHAIEEADHVYLESYTSRLMGTDLAAMEKRYGKPVHILKREDVEQHPESVLAAAKTGNVVFLTGGDPMVSTTHSDIRIRAAEQGISTRIVHGASIASAVCGLCGLQNYRFGKSCSVPYPAKNWFPKTPFETIKANQKADLHTIVFLDIQENRYMSISEAVEILEKLSAEDGTRIHLYVGIARAGSPEPVVIAGSAEKMVKADFGSPLHILVIPAQLHPVEEEYLRTFADL</sequence>
<dbReference type="AlphaFoldDB" id="A0A2V2NC15"/>
<evidence type="ECO:0000256" key="2">
    <source>
        <dbReference type="ARBA" id="ARBA00006729"/>
    </source>
</evidence>
<dbReference type="HAMAP" id="MF_01084">
    <property type="entry name" value="Diphthine_synth"/>
    <property type="match status" value="1"/>
</dbReference>
<evidence type="ECO:0000256" key="7">
    <source>
        <dbReference type="PIRSR" id="PIRSR036432-1"/>
    </source>
</evidence>